<organism evidence="1 2">
    <name type="scientific">Candidozyma auris</name>
    <name type="common">Yeast</name>
    <name type="synonym">Candida auris</name>
    <dbReference type="NCBI Taxonomy" id="498019"/>
    <lineage>
        <taxon>Eukaryota</taxon>
        <taxon>Fungi</taxon>
        <taxon>Dikarya</taxon>
        <taxon>Ascomycota</taxon>
        <taxon>Saccharomycotina</taxon>
        <taxon>Pichiomycetes</taxon>
        <taxon>Metschnikowiaceae</taxon>
        <taxon>Candidozyma</taxon>
    </lineage>
</organism>
<name>A0A0L0NX60_CANAR</name>
<dbReference type="EMBL" id="LGST01000031">
    <property type="protein sequence ID" value="KND98791.1"/>
    <property type="molecule type" value="Genomic_DNA"/>
</dbReference>
<protein>
    <submittedName>
        <fullName evidence="1">Uncharacterized protein</fullName>
    </submittedName>
</protein>
<evidence type="ECO:0000313" key="2">
    <source>
        <dbReference type="Proteomes" id="UP000037122"/>
    </source>
</evidence>
<proteinExistence type="predicted"/>
<reference evidence="2" key="1">
    <citation type="journal article" date="2015" name="BMC Genomics">
        <title>Draft genome of a commonly misdiagnosed multidrug resistant pathogen Candida auris.</title>
        <authorList>
            <person name="Chatterjee S."/>
            <person name="Alampalli S.V."/>
            <person name="Nageshan R.K."/>
            <person name="Chettiar S.T."/>
            <person name="Joshi S."/>
            <person name="Tatu U.S."/>
        </authorList>
    </citation>
    <scope>NUCLEOTIDE SEQUENCE [LARGE SCALE GENOMIC DNA]</scope>
    <source>
        <strain evidence="2">6684</strain>
    </source>
</reference>
<gene>
    <name evidence="1" type="ORF">QG37_04701</name>
</gene>
<dbReference type="Proteomes" id="UP000037122">
    <property type="component" value="Unassembled WGS sequence"/>
</dbReference>
<comment type="caution">
    <text evidence="1">The sequence shown here is derived from an EMBL/GenBank/DDBJ whole genome shotgun (WGS) entry which is preliminary data.</text>
</comment>
<accession>A0A0L0NX60</accession>
<dbReference type="AlphaFoldDB" id="A0A0L0NX60"/>
<evidence type="ECO:0000313" key="1">
    <source>
        <dbReference type="EMBL" id="KND98791.1"/>
    </source>
</evidence>
<dbReference type="VEuPathDB" id="FungiDB:QG37_04701"/>
<sequence>MCGDAELRVVDEKTVEVKEETARIVNGRRFVSDSVDVVCNVQDGVRKQFY</sequence>